<proteinExistence type="predicted"/>
<gene>
    <name evidence="1" type="ORF">CUC53_01945</name>
</gene>
<dbReference type="EMBL" id="PGGC01000013">
    <property type="protein sequence ID" value="PJG60428.1"/>
    <property type="molecule type" value="Genomic_DNA"/>
</dbReference>
<protein>
    <submittedName>
        <fullName evidence="1">Uncharacterized protein</fullName>
    </submittedName>
</protein>
<evidence type="ECO:0000313" key="1">
    <source>
        <dbReference type="EMBL" id="PJG60428.1"/>
    </source>
</evidence>
<reference evidence="1 2" key="1">
    <citation type="submission" date="2017-11" db="EMBL/GenBank/DDBJ databases">
        <title>Draft genome sequence of environmental isolate Aeromonas cavernicola sp. nov. MDC 2508.</title>
        <authorList>
            <person name="Colston S.M."/>
            <person name="Navarro A."/>
            <person name="Martinez-Murcia A.J."/>
            <person name="Graf J."/>
        </authorList>
    </citation>
    <scope>NUCLEOTIDE SEQUENCE [LARGE SCALE GENOMIC DNA]</scope>
    <source>
        <strain evidence="1 2">MDC 2508</strain>
    </source>
</reference>
<keyword evidence="2" id="KW-1185">Reference proteome</keyword>
<comment type="caution">
    <text evidence="1">The sequence shown here is derived from an EMBL/GenBank/DDBJ whole genome shotgun (WGS) entry which is preliminary data.</text>
</comment>
<accession>A0A2H9U8V3</accession>
<organism evidence="1 2">
    <name type="scientific">Aeromonas cavernicola</name>
    <dbReference type="NCBI Taxonomy" id="1006623"/>
    <lineage>
        <taxon>Bacteria</taxon>
        <taxon>Pseudomonadati</taxon>
        <taxon>Pseudomonadota</taxon>
        <taxon>Gammaproteobacteria</taxon>
        <taxon>Aeromonadales</taxon>
        <taxon>Aeromonadaceae</taxon>
        <taxon>Aeromonas</taxon>
    </lineage>
</organism>
<evidence type="ECO:0000313" key="2">
    <source>
        <dbReference type="Proteomes" id="UP000235861"/>
    </source>
</evidence>
<name>A0A2H9U8V3_9GAMM</name>
<sequence>MIDDYAAQQTPLLLGCFVMASSFIDPKTTPPLIADGLLVVDSIITHPYTAALISYQDAVNR</sequence>
<dbReference type="AlphaFoldDB" id="A0A2H9U8V3"/>
<dbReference type="Proteomes" id="UP000235861">
    <property type="component" value="Unassembled WGS sequence"/>
</dbReference>